<dbReference type="OrthoDB" id="791570at2"/>
<gene>
    <name evidence="3" type="ordered locus">Palpr_1691</name>
</gene>
<feature type="signal peptide" evidence="2">
    <location>
        <begin position="1"/>
        <end position="19"/>
    </location>
</feature>
<reference key="1">
    <citation type="submission" date="2010-11" db="EMBL/GenBank/DDBJ databases">
        <title>The complete genome of Paludibacter propionicigenes DSM 17365.</title>
        <authorList>
            <consortium name="US DOE Joint Genome Institute (JGI-PGF)"/>
            <person name="Lucas S."/>
            <person name="Copeland A."/>
            <person name="Lapidus A."/>
            <person name="Bruce D."/>
            <person name="Goodwin L."/>
            <person name="Pitluck S."/>
            <person name="Kyrpides N."/>
            <person name="Mavromatis K."/>
            <person name="Ivanova N."/>
            <person name="Munk A.C."/>
            <person name="Brettin T."/>
            <person name="Detter J.C."/>
            <person name="Han C."/>
            <person name="Tapia R."/>
            <person name="Land M."/>
            <person name="Hauser L."/>
            <person name="Markowitz V."/>
            <person name="Cheng J.-F."/>
            <person name="Hugenholtz P."/>
            <person name="Woyke T."/>
            <person name="Wu D."/>
            <person name="Gronow S."/>
            <person name="Wellnitz S."/>
            <person name="Brambilla E."/>
            <person name="Klenk H.-P."/>
            <person name="Eisen J.A."/>
        </authorList>
    </citation>
    <scope>NUCLEOTIDE SEQUENCE</scope>
    <source>
        <strain>WB4</strain>
    </source>
</reference>
<evidence type="ECO:0000313" key="3">
    <source>
        <dbReference type="EMBL" id="ADQ79832.1"/>
    </source>
</evidence>
<dbReference type="STRING" id="694427.Palpr_1691"/>
<evidence type="ECO:0000256" key="2">
    <source>
        <dbReference type="SAM" id="SignalP"/>
    </source>
</evidence>
<keyword evidence="2" id="KW-0732">Signal</keyword>
<name>E4T538_PALPW</name>
<dbReference type="AlphaFoldDB" id="E4T538"/>
<feature type="chain" id="PRO_5003189123" evidence="2">
    <location>
        <begin position="20"/>
        <end position="516"/>
    </location>
</feature>
<reference evidence="3 4" key="2">
    <citation type="journal article" date="2011" name="Stand. Genomic Sci.">
        <title>Complete genome sequence of Paludibacter propionicigenes type strain (WB4).</title>
        <authorList>
            <person name="Gronow S."/>
            <person name="Munk C."/>
            <person name="Lapidus A."/>
            <person name="Nolan M."/>
            <person name="Lucas S."/>
            <person name="Hammon N."/>
            <person name="Deshpande S."/>
            <person name="Cheng J.F."/>
            <person name="Tapia R."/>
            <person name="Han C."/>
            <person name="Goodwin L."/>
            <person name="Pitluck S."/>
            <person name="Liolios K."/>
            <person name="Ivanova N."/>
            <person name="Mavromatis K."/>
            <person name="Mikhailova N."/>
            <person name="Pati A."/>
            <person name="Chen A."/>
            <person name="Palaniappan K."/>
            <person name="Land M."/>
            <person name="Hauser L."/>
            <person name="Chang Y.J."/>
            <person name="Jeffries C.D."/>
            <person name="Brambilla E."/>
            <person name="Rohde M."/>
            <person name="Goker M."/>
            <person name="Detter J.C."/>
            <person name="Woyke T."/>
            <person name="Bristow J."/>
            <person name="Eisen J.A."/>
            <person name="Markowitz V."/>
            <person name="Hugenholtz P."/>
            <person name="Kyrpides N.C."/>
            <person name="Klenk H.P."/>
        </authorList>
    </citation>
    <scope>NUCLEOTIDE SEQUENCE [LARGE SCALE GENOMIC DNA]</scope>
    <source>
        <strain evidence="4">DSM 17365 / JCM 13257 / WB4</strain>
    </source>
</reference>
<organism evidence="3 4">
    <name type="scientific">Paludibacter propionicigenes (strain DSM 17365 / JCM 13257 / WB4)</name>
    <dbReference type="NCBI Taxonomy" id="694427"/>
    <lineage>
        <taxon>Bacteria</taxon>
        <taxon>Pseudomonadati</taxon>
        <taxon>Bacteroidota</taxon>
        <taxon>Bacteroidia</taxon>
        <taxon>Bacteroidales</taxon>
        <taxon>Paludibacteraceae</taxon>
        <taxon>Paludibacter</taxon>
    </lineage>
</organism>
<dbReference type="KEGG" id="ppn:Palpr_1691"/>
<evidence type="ECO:0000313" key="4">
    <source>
        <dbReference type="Proteomes" id="UP000008718"/>
    </source>
</evidence>
<dbReference type="Proteomes" id="UP000008718">
    <property type="component" value="Chromosome"/>
</dbReference>
<proteinExistence type="predicted"/>
<accession>E4T538</accession>
<feature type="compositionally biased region" description="Basic and acidic residues" evidence="1">
    <location>
        <begin position="212"/>
        <end position="222"/>
    </location>
</feature>
<dbReference type="EMBL" id="CP002345">
    <property type="protein sequence ID" value="ADQ79832.1"/>
    <property type="molecule type" value="Genomic_DNA"/>
</dbReference>
<protein>
    <submittedName>
        <fullName evidence="3">Uncharacterized protein</fullName>
    </submittedName>
</protein>
<sequence>MKKIILFAAICIITVNVFSQGSGEITVYPNHFYHSPHNYGEIKSLTIKWNFRTLFGEPVIDGVFKWETGNNTPANFMDYRDYVLLKCAPIKMNTANGHILNFYIAISPTVPRAGEGYGFNTPGSPSWNDVFIHSLWEKRQGENKYRLDINYLPYKTVGDYAKAIWKEGFKVIDAELMRAGGLDADKTTKSNSSTNNDVRNTSENALTQSNQKQKEAIDRQKQLTQQAKDKYKALKKPYILNITNRDTVSEASLQVLKALNPYFQNGILALSSVSNGKIISKANTLNANLQLAEGWNTLRISIKEDNYILKDSVRVYYKKSSRKVLLFDDFSSEVIDKNKWTYDEERSPIIKDGALILRSKSIETKEMQLSSNQHKIIVELKYQYRTELTKNKSLMGTSISRDLKAGLYFEAKNPIDSYIFHSSNAITDNNTIYITSRNTDSEKRLSFNANEDTWIEEKCIFIPDEGRFEIYVNGTFLGSLHATPMNSKTIKIILNVGDRFSISQFKTDYIKIYQEE</sequence>
<evidence type="ECO:0000256" key="1">
    <source>
        <dbReference type="SAM" id="MobiDB-lite"/>
    </source>
</evidence>
<dbReference type="HOGENOM" id="CLU_527688_0_0_10"/>
<feature type="compositionally biased region" description="Polar residues" evidence="1">
    <location>
        <begin position="189"/>
        <end position="211"/>
    </location>
</feature>
<feature type="region of interest" description="Disordered" evidence="1">
    <location>
        <begin position="183"/>
        <end position="222"/>
    </location>
</feature>
<keyword evidence="4" id="KW-1185">Reference proteome</keyword>
<dbReference type="RefSeq" id="WP_013445201.1">
    <property type="nucleotide sequence ID" value="NC_014734.1"/>
</dbReference>